<keyword evidence="3" id="KW-1185">Reference proteome</keyword>
<evidence type="ECO:0000313" key="2">
    <source>
        <dbReference type="EMBL" id="MFD4217546.1"/>
    </source>
</evidence>
<feature type="compositionally biased region" description="Pro residues" evidence="1">
    <location>
        <begin position="95"/>
        <end position="110"/>
    </location>
</feature>
<proteinExistence type="predicted"/>
<name>A0ABW6EQK2_9ACTN</name>
<evidence type="ECO:0000256" key="1">
    <source>
        <dbReference type="SAM" id="MobiDB-lite"/>
    </source>
</evidence>
<accession>A0ABW6EQK2</accession>
<evidence type="ECO:0000313" key="3">
    <source>
        <dbReference type="Proteomes" id="UP001598251"/>
    </source>
</evidence>
<sequence length="133" mass="14591">MTDNPTRRLREQGAYARRRLLLSWNPTGHTRTPEGPDTLASMVEVGIWARAVELLEHAAKTPPRLTGEAALGWRAGMEAAGAALRQAMESQAGSLPPPHPPRPRWTPPPSLSRRDGESAVLYRPGDRIDWGAD</sequence>
<dbReference type="RefSeq" id="WP_382830905.1">
    <property type="nucleotide sequence ID" value="NZ_JBHXLY010000046.1"/>
</dbReference>
<reference evidence="2 3" key="1">
    <citation type="submission" date="2024-09" db="EMBL/GenBank/DDBJ databases">
        <title>The Natural Products Discovery Center: Release of the First 8490 Sequenced Strains for Exploring Actinobacteria Biosynthetic Diversity.</title>
        <authorList>
            <person name="Kalkreuter E."/>
            <person name="Kautsar S.A."/>
            <person name="Yang D."/>
            <person name="Bader C.D."/>
            <person name="Teijaro C.N."/>
            <person name="Fluegel L."/>
            <person name="Davis C.M."/>
            <person name="Simpson J.R."/>
            <person name="Lauterbach L."/>
            <person name="Steele A.D."/>
            <person name="Gui C."/>
            <person name="Meng S."/>
            <person name="Li G."/>
            <person name="Viehrig K."/>
            <person name="Ye F."/>
            <person name="Su P."/>
            <person name="Kiefer A.F."/>
            <person name="Nichols A."/>
            <person name="Cepeda A.J."/>
            <person name="Yan W."/>
            <person name="Fan B."/>
            <person name="Jiang Y."/>
            <person name="Adhikari A."/>
            <person name="Zheng C.-J."/>
            <person name="Schuster L."/>
            <person name="Cowan T.M."/>
            <person name="Smanski M.J."/>
            <person name="Chevrette M.G."/>
            <person name="De Carvalho L.P.S."/>
            <person name="Shen B."/>
        </authorList>
    </citation>
    <scope>NUCLEOTIDE SEQUENCE [LARGE SCALE GENOMIC DNA]</scope>
    <source>
        <strain evidence="2 3">NPDC058546</strain>
    </source>
</reference>
<dbReference type="Proteomes" id="UP001598251">
    <property type="component" value="Unassembled WGS sequence"/>
</dbReference>
<comment type="caution">
    <text evidence="2">The sequence shown here is derived from an EMBL/GenBank/DDBJ whole genome shotgun (WGS) entry which is preliminary data.</text>
</comment>
<organism evidence="2 3">
    <name type="scientific">Streptomyces sindenensis</name>
    <dbReference type="NCBI Taxonomy" id="67363"/>
    <lineage>
        <taxon>Bacteria</taxon>
        <taxon>Bacillati</taxon>
        <taxon>Actinomycetota</taxon>
        <taxon>Actinomycetes</taxon>
        <taxon>Kitasatosporales</taxon>
        <taxon>Streptomycetaceae</taxon>
        <taxon>Streptomyces</taxon>
    </lineage>
</organism>
<protein>
    <submittedName>
        <fullName evidence="2">Uncharacterized protein</fullName>
    </submittedName>
</protein>
<feature type="region of interest" description="Disordered" evidence="1">
    <location>
        <begin position="88"/>
        <end position="133"/>
    </location>
</feature>
<feature type="compositionally biased region" description="Basic and acidic residues" evidence="1">
    <location>
        <begin position="124"/>
        <end position="133"/>
    </location>
</feature>
<gene>
    <name evidence="2" type="ORF">ACFWSS_32240</name>
</gene>
<dbReference type="EMBL" id="JBHXOF010000033">
    <property type="protein sequence ID" value="MFD4217546.1"/>
    <property type="molecule type" value="Genomic_DNA"/>
</dbReference>